<protein>
    <recommendedName>
        <fullName evidence="3">Alcohol acetyltransferase</fullName>
    </recommendedName>
</protein>
<dbReference type="AlphaFoldDB" id="A0A813UQJ3"/>
<name>A0A813UQJ3_9BILA</name>
<keyword evidence="2" id="KW-1185">Reference proteome</keyword>
<comment type="caution">
    <text evidence="1">The sequence shown here is derived from an EMBL/GenBank/DDBJ whole genome shotgun (WGS) entry which is preliminary data.</text>
</comment>
<sequence>MEFYPPLNVDKIFDRSIEINDSMVSKFGFLQPKLLSKSKSRDSVESKSFKSDLYLNRSKSQLHNSSIKVLRKLGLNESLFHGLNETNRSYIYRTVIITSEINLFENLEVVYKSINEWKSIHPLLKCKVISNINNEGEKYFAYSTDNKTNNNGNIHFYHYASNHSKSCDDVWKLLVERETTLPLSIQNGLLWRLTFFQVKITSNGNSKLFFYAVILTFDHSIMDGRSSYLSLLQLFSLIENNYFQIENNINEKAILPPKEEIFKTSKDIIENQPKFYIKAPDFLKLEKNDESSFRKLKNLTQEEEENGMIYTNENKPLISIKELINISKKNNSKFRTLIIKKLDFDKILLKCKENQVKLTTFINMCLVMAIRLIYEKKDYHLNYMNREEKICFTTNISLREFSDFKNFNLDTKNSIGCYIGLAFESFEKNLNYGKRNWVEHFWKICNEESLDFHKKLENREFIDSIRLPSRNKETDEFFYHFGNSNLGILESSISNKKMIRIKQTFATSRYSKENFLCWFSNLIATVDGHLCWTISYNTCFIKQDIINLLIENLTNITKELIK</sequence>
<proteinExistence type="predicted"/>
<dbReference type="Proteomes" id="UP000663879">
    <property type="component" value="Unassembled WGS sequence"/>
</dbReference>
<evidence type="ECO:0000313" key="1">
    <source>
        <dbReference type="EMBL" id="CAF0830964.1"/>
    </source>
</evidence>
<evidence type="ECO:0000313" key="2">
    <source>
        <dbReference type="Proteomes" id="UP000663879"/>
    </source>
</evidence>
<dbReference type="PANTHER" id="PTHR28037:SF1">
    <property type="entry name" value="ALCOHOL O-ACETYLTRANSFERASE 1-RELATED"/>
    <property type="match status" value="1"/>
</dbReference>
<reference evidence="1" key="1">
    <citation type="submission" date="2021-02" db="EMBL/GenBank/DDBJ databases">
        <authorList>
            <person name="Nowell W R."/>
        </authorList>
    </citation>
    <scope>NUCLEOTIDE SEQUENCE</scope>
    <source>
        <strain evidence="1">Ploen Becks lab</strain>
    </source>
</reference>
<dbReference type="InterPro" id="IPR052058">
    <property type="entry name" value="Alcohol_O-acetyltransferase"/>
</dbReference>
<evidence type="ECO:0008006" key="3">
    <source>
        <dbReference type="Google" id="ProtNLM"/>
    </source>
</evidence>
<dbReference type="OrthoDB" id="10384695at2759"/>
<gene>
    <name evidence="1" type="ORF">OXX778_LOCUS7963</name>
</gene>
<accession>A0A813UQJ3</accession>
<organism evidence="1 2">
    <name type="scientific">Brachionus calyciflorus</name>
    <dbReference type="NCBI Taxonomy" id="104777"/>
    <lineage>
        <taxon>Eukaryota</taxon>
        <taxon>Metazoa</taxon>
        <taxon>Spiralia</taxon>
        <taxon>Gnathifera</taxon>
        <taxon>Rotifera</taxon>
        <taxon>Eurotatoria</taxon>
        <taxon>Monogononta</taxon>
        <taxon>Pseudotrocha</taxon>
        <taxon>Ploima</taxon>
        <taxon>Brachionidae</taxon>
        <taxon>Brachionus</taxon>
    </lineage>
</organism>
<dbReference type="PANTHER" id="PTHR28037">
    <property type="entry name" value="ALCOHOL O-ACETYLTRANSFERASE 1-RELATED"/>
    <property type="match status" value="1"/>
</dbReference>
<dbReference type="EMBL" id="CAJNOC010001060">
    <property type="protein sequence ID" value="CAF0830964.1"/>
    <property type="molecule type" value="Genomic_DNA"/>
</dbReference>